<protein>
    <submittedName>
        <fullName evidence="1">Uncharacterized protein</fullName>
    </submittedName>
</protein>
<dbReference type="Proteomes" id="UP000243459">
    <property type="component" value="Chromosome 3"/>
</dbReference>
<name>A0A5P1F793_ASPOF</name>
<gene>
    <name evidence="1" type="ORF">A4U43_C03F4210</name>
</gene>
<dbReference type="EMBL" id="CM007383">
    <property type="protein sequence ID" value="ONK74238.1"/>
    <property type="molecule type" value="Genomic_DNA"/>
</dbReference>
<keyword evidence="2" id="KW-1185">Reference proteome</keyword>
<accession>A0A5P1F793</accession>
<dbReference type="Gramene" id="ONK74238">
    <property type="protein sequence ID" value="ONK74238"/>
    <property type="gene ID" value="A4U43_C03F4210"/>
</dbReference>
<proteinExistence type="predicted"/>
<organism evidence="1 2">
    <name type="scientific">Asparagus officinalis</name>
    <name type="common">Garden asparagus</name>
    <dbReference type="NCBI Taxonomy" id="4686"/>
    <lineage>
        <taxon>Eukaryota</taxon>
        <taxon>Viridiplantae</taxon>
        <taxon>Streptophyta</taxon>
        <taxon>Embryophyta</taxon>
        <taxon>Tracheophyta</taxon>
        <taxon>Spermatophyta</taxon>
        <taxon>Magnoliopsida</taxon>
        <taxon>Liliopsida</taxon>
        <taxon>Asparagales</taxon>
        <taxon>Asparagaceae</taxon>
        <taxon>Asparagoideae</taxon>
        <taxon>Asparagus</taxon>
    </lineage>
</organism>
<sequence>METLGPPWIRSTVTLDQINGNCNRHDHARLLRWLKRSLSRVMGGSDGGEGGSIVDCLVGTIVWARRRNGSWCPGRILGAGGALDVASYVAEIGEAGEAFGVEAEVVKLEKLKAIKMKELMLKKMDNKNSTDF</sequence>
<reference evidence="2" key="1">
    <citation type="journal article" date="2017" name="Nat. Commun.">
        <title>The asparagus genome sheds light on the origin and evolution of a young Y chromosome.</title>
        <authorList>
            <person name="Harkess A."/>
            <person name="Zhou J."/>
            <person name="Xu C."/>
            <person name="Bowers J.E."/>
            <person name="Van der Hulst R."/>
            <person name="Ayyampalayam S."/>
            <person name="Mercati F."/>
            <person name="Riccardi P."/>
            <person name="McKain M.R."/>
            <person name="Kakrana A."/>
            <person name="Tang H."/>
            <person name="Ray J."/>
            <person name="Groenendijk J."/>
            <person name="Arikit S."/>
            <person name="Mathioni S.M."/>
            <person name="Nakano M."/>
            <person name="Shan H."/>
            <person name="Telgmann-Rauber A."/>
            <person name="Kanno A."/>
            <person name="Yue Z."/>
            <person name="Chen H."/>
            <person name="Li W."/>
            <person name="Chen Y."/>
            <person name="Xu X."/>
            <person name="Zhang Y."/>
            <person name="Luo S."/>
            <person name="Chen H."/>
            <person name="Gao J."/>
            <person name="Mao Z."/>
            <person name="Pires J.C."/>
            <person name="Luo M."/>
            <person name="Kudrna D."/>
            <person name="Wing R.A."/>
            <person name="Meyers B.C."/>
            <person name="Yi K."/>
            <person name="Kong H."/>
            <person name="Lavrijsen P."/>
            <person name="Sunseri F."/>
            <person name="Falavigna A."/>
            <person name="Ye Y."/>
            <person name="Leebens-Mack J.H."/>
            <person name="Chen G."/>
        </authorList>
    </citation>
    <scope>NUCLEOTIDE SEQUENCE [LARGE SCALE GENOMIC DNA]</scope>
    <source>
        <strain evidence="2">cv. DH0086</strain>
    </source>
</reference>
<evidence type="ECO:0000313" key="1">
    <source>
        <dbReference type="EMBL" id="ONK74238.1"/>
    </source>
</evidence>
<dbReference type="AlphaFoldDB" id="A0A5P1F793"/>
<evidence type="ECO:0000313" key="2">
    <source>
        <dbReference type="Proteomes" id="UP000243459"/>
    </source>
</evidence>